<feature type="non-terminal residue" evidence="2">
    <location>
        <position position="87"/>
    </location>
</feature>
<feature type="domain" description="Schlafen AlbA-2" evidence="1">
    <location>
        <begin position="13"/>
        <end position="85"/>
    </location>
</feature>
<proteinExistence type="predicted"/>
<accession>X1HVD8</accession>
<dbReference type="InterPro" id="IPR007421">
    <property type="entry name" value="Schlafen_AlbA_2_dom"/>
</dbReference>
<sequence length="87" mass="9642">MIKNLRKIIDSGESQTVEFKSTFGKEAIESIVAFVNTKGGKLIIGVDNNKKIIGVQTSSETLQKWINQIKQNTNPAVIPEVYETTMS</sequence>
<dbReference type="Gene3D" id="3.30.950.30">
    <property type="entry name" value="Schlafen, AAA domain"/>
    <property type="match status" value="1"/>
</dbReference>
<protein>
    <recommendedName>
        <fullName evidence="1">Schlafen AlbA-2 domain-containing protein</fullName>
    </recommendedName>
</protein>
<gene>
    <name evidence="2" type="ORF">S03H2_41973</name>
</gene>
<evidence type="ECO:0000259" key="1">
    <source>
        <dbReference type="Pfam" id="PF04326"/>
    </source>
</evidence>
<organism evidence="2">
    <name type="scientific">marine sediment metagenome</name>
    <dbReference type="NCBI Taxonomy" id="412755"/>
    <lineage>
        <taxon>unclassified sequences</taxon>
        <taxon>metagenomes</taxon>
        <taxon>ecological metagenomes</taxon>
    </lineage>
</organism>
<dbReference type="Pfam" id="PF04326">
    <property type="entry name" value="SLFN_AlbA_2"/>
    <property type="match status" value="1"/>
</dbReference>
<dbReference type="EMBL" id="BARU01026102">
    <property type="protein sequence ID" value="GAH74116.1"/>
    <property type="molecule type" value="Genomic_DNA"/>
</dbReference>
<reference evidence="2" key="1">
    <citation type="journal article" date="2014" name="Front. Microbiol.">
        <title>High frequency of phylogenetically diverse reductive dehalogenase-homologous genes in deep subseafloor sedimentary metagenomes.</title>
        <authorList>
            <person name="Kawai M."/>
            <person name="Futagami T."/>
            <person name="Toyoda A."/>
            <person name="Takaki Y."/>
            <person name="Nishi S."/>
            <person name="Hori S."/>
            <person name="Arai W."/>
            <person name="Tsubouchi T."/>
            <person name="Morono Y."/>
            <person name="Uchiyama I."/>
            <person name="Ito T."/>
            <person name="Fujiyama A."/>
            <person name="Inagaki F."/>
            <person name="Takami H."/>
        </authorList>
    </citation>
    <scope>NUCLEOTIDE SEQUENCE</scope>
    <source>
        <strain evidence="2">Expedition CK06-06</strain>
    </source>
</reference>
<dbReference type="PANTHER" id="PTHR30595">
    <property type="entry name" value="GLPR-RELATED TRANSCRIPTIONAL REPRESSOR"/>
    <property type="match status" value="1"/>
</dbReference>
<dbReference type="PANTHER" id="PTHR30595:SF6">
    <property type="entry name" value="SCHLAFEN ALBA-2 DOMAIN-CONTAINING PROTEIN"/>
    <property type="match status" value="1"/>
</dbReference>
<name>X1HVD8_9ZZZZ</name>
<comment type="caution">
    <text evidence="2">The sequence shown here is derived from an EMBL/GenBank/DDBJ whole genome shotgun (WGS) entry which is preliminary data.</text>
</comment>
<dbReference type="InterPro" id="IPR038461">
    <property type="entry name" value="Schlafen_AlbA_2_dom_sf"/>
</dbReference>
<dbReference type="AlphaFoldDB" id="X1HVD8"/>
<evidence type="ECO:0000313" key="2">
    <source>
        <dbReference type="EMBL" id="GAH74116.1"/>
    </source>
</evidence>